<keyword evidence="2" id="KW-0472">Membrane</keyword>
<gene>
    <name evidence="3" type="ORF">PGLA2088_LOCUS20770</name>
</gene>
<reference evidence="3" key="1">
    <citation type="submission" date="2021-02" db="EMBL/GenBank/DDBJ databases">
        <authorList>
            <person name="Dougan E. K."/>
            <person name="Rhodes N."/>
            <person name="Thang M."/>
            <person name="Chan C."/>
        </authorList>
    </citation>
    <scope>NUCLEOTIDE SEQUENCE</scope>
</reference>
<comment type="caution">
    <text evidence="3">The sequence shown here is derived from an EMBL/GenBank/DDBJ whole genome shotgun (WGS) entry which is preliminary data.</text>
</comment>
<evidence type="ECO:0008006" key="5">
    <source>
        <dbReference type="Google" id="ProtNLM"/>
    </source>
</evidence>
<keyword evidence="2" id="KW-1133">Transmembrane helix</keyword>
<proteinExistence type="predicted"/>
<evidence type="ECO:0000313" key="4">
    <source>
        <dbReference type="Proteomes" id="UP000626109"/>
    </source>
</evidence>
<feature type="compositionally biased region" description="Gly residues" evidence="1">
    <location>
        <begin position="350"/>
        <end position="371"/>
    </location>
</feature>
<feature type="transmembrane region" description="Helical" evidence="2">
    <location>
        <begin position="206"/>
        <end position="228"/>
    </location>
</feature>
<feature type="transmembrane region" description="Helical" evidence="2">
    <location>
        <begin position="135"/>
        <end position="163"/>
    </location>
</feature>
<feature type="transmembrane region" description="Helical" evidence="2">
    <location>
        <begin position="175"/>
        <end position="194"/>
    </location>
</feature>
<evidence type="ECO:0000256" key="2">
    <source>
        <dbReference type="SAM" id="Phobius"/>
    </source>
</evidence>
<dbReference type="Proteomes" id="UP000626109">
    <property type="component" value="Unassembled WGS sequence"/>
</dbReference>
<evidence type="ECO:0000313" key="3">
    <source>
        <dbReference type="EMBL" id="CAE8678373.1"/>
    </source>
</evidence>
<protein>
    <recommendedName>
        <fullName evidence="5">Polycystin cation channel PKD1/PKD2 domain-containing protein</fullName>
    </recommendedName>
</protein>
<dbReference type="EMBL" id="CAJNNW010025681">
    <property type="protein sequence ID" value="CAE8678373.1"/>
    <property type="molecule type" value="Genomic_DNA"/>
</dbReference>
<accession>A0A813JEW9</accession>
<sequence>MNVSETEATRIATVACRCFTYLGSMGQLIRSFTNDLISDCKSRSYVRIRGIPVPSFLFDWKSLSSGALLLCLLVLLSLEPILFCFGGEPTAGLFTQSCAAANTNKRVYSGVSMVAIMLYWTLVIDLSIFSMRVSAFVLVCGRVLAELALCLGALTFLIATFGAAIPAMDQADVHFADIPTAMMSLAQIVLGMYPSNKYQDLLDEPLLLISVSVFIIVALVFLLSLLIAQLNAAYQANYVDMVGFARLNRGKIMVETMDSVSKKRWGQFLSGLKLDERMEFNEGDVGLAGGIQTLEPAHANPTTVDMIKRFGGSTSPAMPWPEEAGAGRQDDDDKFEHLETTINKAMKKMSGGGGKAKRSGSGGSSSSGTGTGSSSSSEGANAGASMA</sequence>
<feature type="transmembrane region" description="Helical" evidence="2">
    <location>
        <begin position="107"/>
        <end position="129"/>
    </location>
</feature>
<keyword evidence="2" id="KW-0812">Transmembrane</keyword>
<name>A0A813JEW9_POLGL</name>
<organism evidence="3 4">
    <name type="scientific">Polarella glacialis</name>
    <name type="common">Dinoflagellate</name>
    <dbReference type="NCBI Taxonomy" id="89957"/>
    <lineage>
        <taxon>Eukaryota</taxon>
        <taxon>Sar</taxon>
        <taxon>Alveolata</taxon>
        <taxon>Dinophyceae</taxon>
        <taxon>Suessiales</taxon>
        <taxon>Suessiaceae</taxon>
        <taxon>Polarella</taxon>
    </lineage>
</organism>
<feature type="compositionally biased region" description="Low complexity" evidence="1">
    <location>
        <begin position="372"/>
        <end position="387"/>
    </location>
</feature>
<feature type="compositionally biased region" description="Basic and acidic residues" evidence="1">
    <location>
        <begin position="328"/>
        <end position="339"/>
    </location>
</feature>
<feature type="region of interest" description="Disordered" evidence="1">
    <location>
        <begin position="311"/>
        <end position="387"/>
    </location>
</feature>
<dbReference type="AlphaFoldDB" id="A0A813JEW9"/>
<evidence type="ECO:0000256" key="1">
    <source>
        <dbReference type="SAM" id="MobiDB-lite"/>
    </source>
</evidence>
<feature type="transmembrane region" description="Helical" evidence="2">
    <location>
        <begin position="66"/>
        <end position="86"/>
    </location>
</feature>